<dbReference type="Proteomes" id="UP000187283">
    <property type="component" value="Unassembled WGS sequence"/>
</dbReference>
<proteinExistence type="predicted"/>
<keyword evidence="2" id="KW-1185">Reference proteome</keyword>
<comment type="caution">
    <text evidence="1">The sequence shown here is derived from an EMBL/GenBank/DDBJ whole genome shotgun (WGS) entry which is preliminary data.</text>
</comment>
<sequence length="95" mass="10969">MMQLQEKSRKLNPFSMEYIYPRFLPPRSEISATKPADSQNWPGYNKTSEELYLQGPVYVTRTAPCGTDATSANRTQKPRTFSIELIYIDIDAYKI</sequence>
<evidence type="ECO:0000313" key="2">
    <source>
        <dbReference type="Proteomes" id="UP000187283"/>
    </source>
</evidence>
<dbReference type="AlphaFoldDB" id="A0A1R1XLU9"/>
<accession>A0A1R1XLU9</accession>
<organism evidence="1 2">
    <name type="scientific">Smittium culicis</name>
    <dbReference type="NCBI Taxonomy" id="133412"/>
    <lineage>
        <taxon>Eukaryota</taxon>
        <taxon>Fungi</taxon>
        <taxon>Fungi incertae sedis</taxon>
        <taxon>Zoopagomycota</taxon>
        <taxon>Kickxellomycotina</taxon>
        <taxon>Harpellomycetes</taxon>
        <taxon>Harpellales</taxon>
        <taxon>Legeriomycetaceae</taxon>
        <taxon>Smittium</taxon>
    </lineage>
</organism>
<evidence type="ECO:0000313" key="1">
    <source>
        <dbReference type="EMBL" id="OMJ15592.1"/>
    </source>
</evidence>
<reference evidence="1 2" key="1">
    <citation type="submission" date="2017-01" db="EMBL/GenBank/DDBJ databases">
        <authorList>
            <person name="Mah S.A."/>
            <person name="Swanson W.J."/>
            <person name="Moy G.W."/>
            <person name="Vacquier V.D."/>
        </authorList>
    </citation>
    <scope>NUCLEOTIDE SEQUENCE [LARGE SCALE GENOMIC DNA]</scope>
    <source>
        <strain evidence="1 2">GSMNP</strain>
    </source>
</reference>
<name>A0A1R1XLU9_9FUNG</name>
<protein>
    <submittedName>
        <fullName evidence="1">Uncharacterized protein</fullName>
    </submittedName>
</protein>
<dbReference type="EMBL" id="LSSN01002623">
    <property type="protein sequence ID" value="OMJ15592.1"/>
    <property type="molecule type" value="Genomic_DNA"/>
</dbReference>
<gene>
    <name evidence="1" type="ORF">AYI70_g7174</name>
</gene>